<evidence type="ECO:0000313" key="1">
    <source>
        <dbReference type="EMBL" id="HCM32181.1"/>
    </source>
</evidence>
<comment type="caution">
    <text evidence="1">The sequence shown here is derived from an EMBL/GenBank/DDBJ whole genome shotgun (WGS) entry which is preliminary data.</text>
</comment>
<keyword evidence="1" id="KW-0489">Methyltransferase</keyword>
<keyword evidence="1" id="KW-0808">Transferase</keyword>
<dbReference type="EMBL" id="DPXL01000157">
    <property type="protein sequence ID" value="HCM32181.1"/>
    <property type="molecule type" value="Genomic_DNA"/>
</dbReference>
<dbReference type="AlphaFoldDB" id="A0A3D3G701"/>
<feature type="non-terminal residue" evidence="1">
    <location>
        <position position="1"/>
    </location>
</feature>
<accession>A0A3D3G701</accession>
<sequence length="25" mass="2932">LKQAGFSQVKRFTQLLCYEGFIAQR</sequence>
<dbReference type="GO" id="GO:0032259">
    <property type="term" value="P:methylation"/>
    <property type="evidence" value="ECO:0007669"/>
    <property type="project" value="UniProtKB-KW"/>
</dbReference>
<dbReference type="Proteomes" id="UP000262257">
    <property type="component" value="Unassembled WGS sequence"/>
</dbReference>
<name>A0A3D3G701_ACIRA</name>
<evidence type="ECO:0000313" key="2">
    <source>
        <dbReference type="Proteomes" id="UP000262257"/>
    </source>
</evidence>
<dbReference type="GO" id="GO:0008168">
    <property type="term" value="F:methyltransferase activity"/>
    <property type="evidence" value="ECO:0007669"/>
    <property type="project" value="UniProtKB-KW"/>
</dbReference>
<gene>
    <name evidence="1" type="ORF">DIC32_12535</name>
</gene>
<reference evidence="1 2" key="1">
    <citation type="journal article" date="2018" name="Nat. Biotechnol.">
        <title>A standardized bacterial taxonomy based on genome phylogeny substantially revises the tree of life.</title>
        <authorList>
            <person name="Parks D.H."/>
            <person name="Chuvochina M."/>
            <person name="Waite D.W."/>
            <person name="Rinke C."/>
            <person name="Skarshewski A."/>
            <person name="Chaumeil P.A."/>
            <person name="Hugenholtz P."/>
        </authorList>
    </citation>
    <scope>NUCLEOTIDE SEQUENCE [LARGE SCALE GENOMIC DNA]</scope>
    <source>
        <strain evidence="1">UBA10045</strain>
    </source>
</reference>
<organism evidence="1 2">
    <name type="scientific">Acinetobacter radioresistens</name>
    <dbReference type="NCBI Taxonomy" id="40216"/>
    <lineage>
        <taxon>Bacteria</taxon>
        <taxon>Pseudomonadati</taxon>
        <taxon>Pseudomonadota</taxon>
        <taxon>Gammaproteobacteria</taxon>
        <taxon>Moraxellales</taxon>
        <taxon>Moraxellaceae</taxon>
        <taxon>Acinetobacter</taxon>
    </lineage>
</organism>
<protein>
    <submittedName>
        <fullName evidence="1">Class I SAM-dependent methyltransferase</fullName>
    </submittedName>
</protein>
<proteinExistence type="predicted"/>